<reference evidence="1 2" key="1">
    <citation type="submission" date="2019-05" db="EMBL/GenBank/DDBJ databases">
        <title>Another draft genome of Portunus trituberculatus and its Hox gene families provides insights of decapod evolution.</title>
        <authorList>
            <person name="Jeong J.-H."/>
            <person name="Song I."/>
            <person name="Kim S."/>
            <person name="Choi T."/>
            <person name="Kim D."/>
            <person name="Ryu S."/>
            <person name="Kim W."/>
        </authorList>
    </citation>
    <scope>NUCLEOTIDE SEQUENCE [LARGE SCALE GENOMIC DNA]</scope>
    <source>
        <tissue evidence="1">Muscle</tissue>
    </source>
</reference>
<dbReference type="OrthoDB" id="196547at2759"/>
<proteinExistence type="predicted"/>
<sequence length="95" mass="10508">MNKPMKSSKHLAVGVAGGRISPSVSEADLTNPVESLKHDIDLLKTRVDRCNFKVSKAAESLKGERFIRLACNTNKIKTAWQAVQYVANCTICCDW</sequence>
<keyword evidence="2" id="KW-1185">Reference proteome</keyword>
<evidence type="ECO:0000313" key="1">
    <source>
        <dbReference type="EMBL" id="MPD01808.1"/>
    </source>
</evidence>
<accession>A0A5B7K9C6</accession>
<dbReference type="EMBL" id="VSRR010128700">
    <property type="protein sequence ID" value="MPD01808.1"/>
    <property type="molecule type" value="Genomic_DNA"/>
</dbReference>
<organism evidence="1 2">
    <name type="scientific">Portunus trituberculatus</name>
    <name type="common">Swimming crab</name>
    <name type="synonym">Neptunus trituberculatus</name>
    <dbReference type="NCBI Taxonomy" id="210409"/>
    <lineage>
        <taxon>Eukaryota</taxon>
        <taxon>Metazoa</taxon>
        <taxon>Ecdysozoa</taxon>
        <taxon>Arthropoda</taxon>
        <taxon>Crustacea</taxon>
        <taxon>Multicrustacea</taxon>
        <taxon>Malacostraca</taxon>
        <taxon>Eumalacostraca</taxon>
        <taxon>Eucarida</taxon>
        <taxon>Decapoda</taxon>
        <taxon>Pleocyemata</taxon>
        <taxon>Brachyura</taxon>
        <taxon>Eubrachyura</taxon>
        <taxon>Portunoidea</taxon>
        <taxon>Portunidae</taxon>
        <taxon>Portuninae</taxon>
        <taxon>Portunus</taxon>
    </lineage>
</organism>
<dbReference type="Proteomes" id="UP000324222">
    <property type="component" value="Unassembled WGS sequence"/>
</dbReference>
<evidence type="ECO:0000313" key="2">
    <source>
        <dbReference type="Proteomes" id="UP000324222"/>
    </source>
</evidence>
<dbReference type="AlphaFoldDB" id="A0A5B7K9C6"/>
<gene>
    <name evidence="1" type="ORF">E2C01_097353</name>
</gene>
<protein>
    <submittedName>
        <fullName evidence="1">Uncharacterized protein</fullName>
    </submittedName>
</protein>
<comment type="caution">
    <text evidence="1">The sequence shown here is derived from an EMBL/GenBank/DDBJ whole genome shotgun (WGS) entry which is preliminary data.</text>
</comment>
<name>A0A5B7K9C6_PORTR</name>